<evidence type="ECO:0000256" key="1">
    <source>
        <dbReference type="SAM" id="MobiDB-lite"/>
    </source>
</evidence>
<dbReference type="KEGG" id="rcf:Poly24_49900"/>
<dbReference type="RefSeq" id="WP_145101641.1">
    <property type="nucleotide sequence ID" value="NZ_CP036348.1"/>
</dbReference>
<feature type="domain" description="DUF5658" evidence="3">
    <location>
        <begin position="120"/>
        <end position="206"/>
    </location>
</feature>
<name>A0A518K0I1_9BACT</name>
<reference evidence="4 5" key="1">
    <citation type="submission" date="2019-02" db="EMBL/GenBank/DDBJ databases">
        <title>Deep-cultivation of Planctomycetes and their phenomic and genomic characterization uncovers novel biology.</title>
        <authorList>
            <person name="Wiegand S."/>
            <person name="Jogler M."/>
            <person name="Boedeker C."/>
            <person name="Pinto D."/>
            <person name="Vollmers J."/>
            <person name="Rivas-Marin E."/>
            <person name="Kohn T."/>
            <person name="Peeters S.H."/>
            <person name="Heuer A."/>
            <person name="Rast P."/>
            <person name="Oberbeckmann S."/>
            <person name="Bunk B."/>
            <person name="Jeske O."/>
            <person name="Meyerdierks A."/>
            <person name="Storesund J.E."/>
            <person name="Kallscheuer N."/>
            <person name="Luecker S."/>
            <person name="Lage O.M."/>
            <person name="Pohl T."/>
            <person name="Merkel B.J."/>
            <person name="Hornburger P."/>
            <person name="Mueller R.-W."/>
            <person name="Bruemmer F."/>
            <person name="Labrenz M."/>
            <person name="Spormann A.M."/>
            <person name="Op den Camp H."/>
            <person name="Overmann J."/>
            <person name="Amann R."/>
            <person name="Jetten M.S.M."/>
            <person name="Mascher T."/>
            <person name="Medema M.H."/>
            <person name="Devos D.P."/>
            <person name="Kaster A.-K."/>
            <person name="Ovreas L."/>
            <person name="Rohde M."/>
            <person name="Galperin M.Y."/>
            <person name="Jogler C."/>
        </authorList>
    </citation>
    <scope>NUCLEOTIDE SEQUENCE [LARGE SCALE GENOMIC DNA]</scope>
    <source>
        <strain evidence="4 5">Poly24</strain>
    </source>
</reference>
<protein>
    <recommendedName>
        <fullName evidence="3">DUF5658 domain-containing protein</fullName>
    </recommendedName>
</protein>
<dbReference type="Pfam" id="PF18902">
    <property type="entry name" value="DUF5658"/>
    <property type="match status" value="1"/>
</dbReference>
<feature type="region of interest" description="Disordered" evidence="1">
    <location>
        <begin position="57"/>
        <end position="90"/>
    </location>
</feature>
<evidence type="ECO:0000256" key="2">
    <source>
        <dbReference type="SAM" id="Phobius"/>
    </source>
</evidence>
<dbReference type="Gene3D" id="1.10.287.110">
    <property type="entry name" value="DnaJ domain"/>
    <property type="match status" value="1"/>
</dbReference>
<dbReference type="InterPro" id="IPR036869">
    <property type="entry name" value="J_dom_sf"/>
</dbReference>
<keyword evidence="2" id="KW-0472">Membrane</keyword>
<dbReference type="SUPFAM" id="SSF46565">
    <property type="entry name" value="Chaperone J-domain"/>
    <property type="match status" value="1"/>
</dbReference>
<accession>A0A518K0I1</accession>
<dbReference type="AlphaFoldDB" id="A0A518K0I1"/>
<feature type="transmembrane region" description="Helical" evidence="2">
    <location>
        <begin position="155"/>
        <end position="175"/>
    </location>
</feature>
<keyword evidence="2" id="KW-0812">Transmembrane</keyword>
<dbReference type="EMBL" id="CP036348">
    <property type="protein sequence ID" value="QDV71255.1"/>
    <property type="molecule type" value="Genomic_DNA"/>
</dbReference>
<feature type="transmembrane region" description="Helical" evidence="2">
    <location>
        <begin position="187"/>
        <end position="206"/>
    </location>
</feature>
<keyword evidence="5" id="KW-1185">Reference proteome</keyword>
<evidence type="ECO:0000313" key="4">
    <source>
        <dbReference type="EMBL" id="QDV71255.1"/>
    </source>
</evidence>
<keyword evidence="2" id="KW-1133">Transmembrane helix</keyword>
<organism evidence="4 5">
    <name type="scientific">Rosistilla carotiformis</name>
    <dbReference type="NCBI Taxonomy" id="2528017"/>
    <lineage>
        <taxon>Bacteria</taxon>
        <taxon>Pseudomonadati</taxon>
        <taxon>Planctomycetota</taxon>
        <taxon>Planctomycetia</taxon>
        <taxon>Pirellulales</taxon>
        <taxon>Pirellulaceae</taxon>
        <taxon>Rosistilla</taxon>
    </lineage>
</organism>
<dbReference type="OrthoDB" id="215401at2"/>
<evidence type="ECO:0000313" key="5">
    <source>
        <dbReference type="Proteomes" id="UP000315082"/>
    </source>
</evidence>
<dbReference type="Proteomes" id="UP000315082">
    <property type="component" value="Chromosome"/>
</dbReference>
<sequence>MEAIKQACQILGVPETASLATIEAAFLKKQEEYRADPGSDPWDFQDVQQAFRTLRESHRKGVHTRTGTSKTRAAKEVSPPAPVPLPKQKITNSKPVEMPKHLVWQTFFRELPLQNETSVFVLVNVLDIFMTWGLLKVGGIETNPIANYFLQRWGFDGMIALKMLSVAFVVVLVQQIATRDLTKAKRLLIAGTAIVFTVVVYSGVLLSRTMR</sequence>
<evidence type="ECO:0000259" key="3">
    <source>
        <dbReference type="Pfam" id="PF18902"/>
    </source>
</evidence>
<dbReference type="InterPro" id="IPR043717">
    <property type="entry name" value="DUF5658"/>
</dbReference>
<gene>
    <name evidence="4" type="ORF">Poly24_49900</name>
</gene>
<proteinExistence type="predicted"/>